<gene>
    <name evidence="1" type="ORF">EGO53_19035</name>
</gene>
<evidence type="ECO:0000313" key="2">
    <source>
        <dbReference type="Proteomes" id="UP000317572"/>
    </source>
</evidence>
<evidence type="ECO:0000313" key="1">
    <source>
        <dbReference type="EMBL" id="QDL33762.1"/>
    </source>
</evidence>
<name>A0A515D035_SERLI</name>
<dbReference type="SUPFAM" id="SSF46955">
    <property type="entry name" value="Putative DNA-binding domain"/>
    <property type="match status" value="1"/>
</dbReference>
<dbReference type="Proteomes" id="UP000317572">
    <property type="component" value="Chromosome"/>
</dbReference>
<accession>A0A515D035</accession>
<dbReference type="InterPro" id="IPR009061">
    <property type="entry name" value="DNA-bd_dom_put_sf"/>
</dbReference>
<dbReference type="Pfam" id="PF05930">
    <property type="entry name" value="Phage_AlpA"/>
    <property type="match status" value="1"/>
</dbReference>
<dbReference type="AlphaFoldDB" id="A0A515D035"/>
<sequence length="61" mass="7263">MTVMRIIKVPEVLERCALSRATLYRLLERGEFPVQVRLSTRSVGFYEHEVNQWLAERTRVK</sequence>
<proteinExistence type="predicted"/>
<dbReference type="EMBL" id="CP033893">
    <property type="protein sequence ID" value="QDL33762.1"/>
    <property type="molecule type" value="Genomic_DNA"/>
</dbReference>
<dbReference type="Gene3D" id="1.10.238.160">
    <property type="match status" value="1"/>
</dbReference>
<reference evidence="1 2" key="1">
    <citation type="submission" date="2018-11" db="EMBL/GenBank/DDBJ databases">
        <title>The first complete genome of Serratia liquefaciens isolated from metalophyte plant revel distinctness adaptive mechanisms in an extreme habitat.</title>
        <authorList>
            <person name="Caneschi W.L."/>
            <person name="Sanchez A.B."/>
            <person name="Felestrino E.B."/>
            <person name="Assis R.A.B."/>
            <person name="Lemes C.G.C."/>
            <person name="Cordeiro I.F."/>
            <person name="Fonseca N.P."/>
            <person name="Villa M."/>
            <person name="Vieira I.T."/>
            <person name="Moraes L.A."/>
            <person name="Kamino L.H.Y."/>
            <person name="do Carmo F."/>
            <person name="Garcia C.M."/>
            <person name="Almeida N.F."/>
            <person name="Silva R.S."/>
            <person name="Ferro J.A."/>
            <person name="Ferro M.I.T."/>
            <person name="Varani A.M."/>
            <person name="Ferreira R.M."/>
            <person name="dos Santos V.L."/>
            <person name="Silva U.C."/>
            <person name="Setubal J.C."/>
            <person name="Moreira L.M."/>
        </authorList>
    </citation>
    <scope>NUCLEOTIDE SEQUENCE [LARGE SCALE GENOMIC DNA]</scope>
    <source>
        <strain evidence="1 2">FG3</strain>
    </source>
</reference>
<protein>
    <submittedName>
        <fullName evidence="1">AlpA family transcriptional regulator</fullName>
    </submittedName>
</protein>
<organism evidence="1 2">
    <name type="scientific">Serratia liquefaciens</name>
    <dbReference type="NCBI Taxonomy" id="614"/>
    <lineage>
        <taxon>Bacteria</taxon>
        <taxon>Pseudomonadati</taxon>
        <taxon>Pseudomonadota</taxon>
        <taxon>Gammaproteobacteria</taxon>
        <taxon>Enterobacterales</taxon>
        <taxon>Yersiniaceae</taxon>
        <taxon>Serratia</taxon>
    </lineage>
</organism>
<dbReference type="InterPro" id="IPR052931">
    <property type="entry name" value="Prophage_regulatory_activator"/>
</dbReference>
<dbReference type="InterPro" id="IPR010260">
    <property type="entry name" value="AlpA"/>
</dbReference>
<dbReference type="PANTHER" id="PTHR36154">
    <property type="entry name" value="DNA-BINDING TRANSCRIPTIONAL ACTIVATOR ALPA"/>
    <property type="match status" value="1"/>
</dbReference>
<dbReference type="PANTHER" id="PTHR36154:SF1">
    <property type="entry name" value="DNA-BINDING TRANSCRIPTIONAL ACTIVATOR ALPA"/>
    <property type="match status" value="1"/>
</dbReference>